<keyword evidence="5" id="KW-0812">Transmembrane</keyword>
<dbReference type="PANTHER" id="PTHR46056:SF12">
    <property type="entry name" value="LONG-CHAIN-ALCOHOL OXIDASE"/>
    <property type="match status" value="1"/>
</dbReference>
<comment type="caution">
    <text evidence="9">The sequence shown here is derived from an EMBL/GenBank/DDBJ whole genome shotgun (WGS) entry which is preliminary data.</text>
</comment>
<dbReference type="GO" id="GO:0016614">
    <property type="term" value="F:oxidoreductase activity, acting on CH-OH group of donors"/>
    <property type="evidence" value="ECO:0007669"/>
    <property type="project" value="InterPro"/>
</dbReference>
<evidence type="ECO:0000256" key="2">
    <source>
        <dbReference type="ARBA" id="ARBA00022630"/>
    </source>
</evidence>
<proteinExistence type="inferred from homology"/>
<keyword evidence="5" id="KW-0472">Membrane</keyword>
<evidence type="ECO:0000256" key="4">
    <source>
        <dbReference type="ARBA" id="ARBA00023002"/>
    </source>
</evidence>
<comment type="similarity">
    <text evidence="1">Belongs to the GMC oxidoreductase family.</text>
</comment>
<dbReference type="InterPro" id="IPR003953">
    <property type="entry name" value="FAD-dep_OxRdtase_2_FAD-bd"/>
</dbReference>
<feature type="transmembrane region" description="Helical" evidence="5">
    <location>
        <begin position="105"/>
        <end position="123"/>
    </location>
</feature>
<keyword evidence="3" id="KW-0274">FAD</keyword>
<accession>A0A7C3MCF6</accession>
<evidence type="ECO:0000313" key="9">
    <source>
        <dbReference type="EMBL" id="HFW33199.1"/>
    </source>
</evidence>
<keyword evidence="4" id="KW-0560">Oxidoreductase</keyword>
<dbReference type="AlphaFoldDB" id="A0A7C3MCF6"/>
<dbReference type="EMBL" id="DTLB01000052">
    <property type="protein sequence ID" value="HFW33199.1"/>
    <property type="molecule type" value="Genomic_DNA"/>
</dbReference>
<dbReference type="SUPFAM" id="SSF51905">
    <property type="entry name" value="FAD/NAD(P)-binding domain"/>
    <property type="match status" value="1"/>
</dbReference>
<evidence type="ECO:0000259" key="6">
    <source>
        <dbReference type="Pfam" id="PF00732"/>
    </source>
</evidence>
<sequence>MEKQDNGVINMISERKLRILKKAGEALIPPEGNLPEYSVEVDEKIEKIFRKMPPHIRFTLNISLILLEIFPLIRIFKLKKPAFFTSLDIGERYELLQRLRESKFFIFRTLFLLIKTFAVVLYASKKEVEKVVGYSVNTGIKKKVFSPNLVRENIIEGHNIIKKEGHHVVRIRCDVLVIGSGAGGAVVAKELAERGFDVAVIEEGFMFECDKLESDLLTVTSELYREAGMTFTASLNQPTILVPTGIALGGTTVINEGTCFRIPDDVLERWIVNFDLEGVEPKEMEKYFKKVERTLNVHPASVNLMSKAAMKVAYGAEKLGYSYFPLYKNISGCEGLGRCELCCPIDAKKAMHVSYIPLATQNGARFYTGFRAKWIEFKGKRITKVGGEIISRDGELLGRFVAEFKILVIAAGAIHTPYLLLKNGVANSSGMVGKNLRIHPALGVMGIFDETMNGWEGIRQSLVVNEFSHEGIMLEVTFAPLPIAMAGNWVIGKELSKLFLNYKQASMVGVMIGDDSSRGRVLAFPDFLPLLGKTPILQYRFGEKDVQKAVKGLIETCKIYFAAGAQRVVTPLLNFPVVKTDDLNKLEKIGRLHPNMLIWSAYHPQGTCRMSAEPYNGVVNSYCRSHDFENMYIADASIFPSCVRVNPMISIMAFATRTAEYISEVNNAV</sequence>
<dbReference type="InterPro" id="IPR007867">
    <property type="entry name" value="GMC_OxRtase_C"/>
</dbReference>
<name>A0A7C3MCF6_ARCFL</name>
<keyword evidence="5" id="KW-1133">Transmembrane helix</keyword>
<dbReference type="Pfam" id="PF05199">
    <property type="entry name" value="GMC_oxred_C"/>
    <property type="match status" value="1"/>
</dbReference>
<evidence type="ECO:0000259" key="8">
    <source>
        <dbReference type="Pfam" id="PF05199"/>
    </source>
</evidence>
<dbReference type="GO" id="GO:0050660">
    <property type="term" value="F:flavin adenine dinucleotide binding"/>
    <property type="evidence" value="ECO:0007669"/>
    <property type="project" value="InterPro"/>
</dbReference>
<dbReference type="PANTHER" id="PTHR46056">
    <property type="entry name" value="LONG-CHAIN-ALCOHOL OXIDASE"/>
    <property type="match status" value="1"/>
</dbReference>
<dbReference type="Gene3D" id="3.50.50.60">
    <property type="entry name" value="FAD/NAD(P)-binding domain"/>
    <property type="match status" value="2"/>
</dbReference>
<dbReference type="InterPro" id="IPR036188">
    <property type="entry name" value="FAD/NAD-bd_sf"/>
</dbReference>
<dbReference type="Pfam" id="PF00890">
    <property type="entry name" value="FAD_binding_2"/>
    <property type="match status" value="1"/>
</dbReference>
<feature type="domain" description="Glucose-methanol-choline oxidoreductase C-terminal" evidence="8">
    <location>
        <begin position="536"/>
        <end position="655"/>
    </location>
</feature>
<feature type="domain" description="Glucose-methanol-choline oxidoreductase N-terminal" evidence="6">
    <location>
        <begin position="222"/>
        <end position="441"/>
    </location>
</feature>
<reference evidence="9" key="1">
    <citation type="journal article" date="2020" name="mSystems">
        <title>Genome- and Community-Level Interaction Insights into Carbon Utilization and Element Cycling Functions of Hydrothermarchaeota in Hydrothermal Sediment.</title>
        <authorList>
            <person name="Zhou Z."/>
            <person name="Liu Y."/>
            <person name="Xu W."/>
            <person name="Pan J."/>
            <person name="Luo Z.H."/>
            <person name="Li M."/>
        </authorList>
    </citation>
    <scope>NUCLEOTIDE SEQUENCE [LARGE SCALE GENOMIC DNA]</scope>
    <source>
        <strain evidence="9">SpSt-87</strain>
    </source>
</reference>
<organism evidence="9">
    <name type="scientific">Archaeoglobus fulgidus</name>
    <dbReference type="NCBI Taxonomy" id="2234"/>
    <lineage>
        <taxon>Archaea</taxon>
        <taxon>Methanobacteriati</taxon>
        <taxon>Methanobacteriota</taxon>
        <taxon>Archaeoglobi</taxon>
        <taxon>Archaeoglobales</taxon>
        <taxon>Archaeoglobaceae</taxon>
        <taxon>Archaeoglobus</taxon>
    </lineage>
</organism>
<keyword evidence="2" id="KW-0285">Flavoprotein</keyword>
<protein>
    <submittedName>
        <fullName evidence="9">FAD-binding protein</fullName>
    </submittedName>
</protein>
<gene>
    <name evidence="9" type="ORF">ENW66_09695</name>
</gene>
<feature type="domain" description="FAD-dependent oxidoreductase 2 FAD-binding" evidence="7">
    <location>
        <begin position="174"/>
        <end position="207"/>
    </location>
</feature>
<evidence type="ECO:0000256" key="3">
    <source>
        <dbReference type="ARBA" id="ARBA00022827"/>
    </source>
</evidence>
<evidence type="ECO:0000259" key="7">
    <source>
        <dbReference type="Pfam" id="PF00890"/>
    </source>
</evidence>
<dbReference type="InterPro" id="IPR000172">
    <property type="entry name" value="GMC_OxRdtase_N"/>
</dbReference>
<evidence type="ECO:0000256" key="5">
    <source>
        <dbReference type="SAM" id="Phobius"/>
    </source>
</evidence>
<dbReference type="Pfam" id="PF00732">
    <property type="entry name" value="GMC_oxred_N"/>
    <property type="match status" value="1"/>
</dbReference>
<evidence type="ECO:0000256" key="1">
    <source>
        <dbReference type="ARBA" id="ARBA00010790"/>
    </source>
</evidence>